<dbReference type="RefSeq" id="WP_219537635.1">
    <property type="nucleotide sequence ID" value="NZ_JAHKRM010000039.1"/>
</dbReference>
<evidence type="ECO:0000313" key="1">
    <source>
        <dbReference type="EMBL" id="MFD1545995.1"/>
    </source>
</evidence>
<comment type="caution">
    <text evidence="1">The sequence shown here is derived from an EMBL/GenBank/DDBJ whole genome shotgun (WGS) entry which is preliminary data.</text>
</comment>
<dbReference type="EMBL" id="JBHUCM010000053">
    <property type="protein sequence ID" value="MFD1545995.1"/>
    <property type="molecule type" value="Genomic_DNA"/>
</dbReference>
<organism evidence="1 2">
    <name type="scientific">Nonomuraea guangzhouensis</name>
    <dbReference type="NCBI Taxonomy" id="1291555"/>
    <lineage>
        <taxon>Bacteria</taxon>
        <taxon>Bacillati</taxon>
        <taxon>Actinomycetota</taxon>
        <taxon>Actinomycetes</taxon>
        <taxon>Streptosporangiales</taxon>
        <taxon>Streptosporangiaceae</taxon>
        <taxon>Nonomuraea</taxon>
    </lineage>
</organism>
<accession>A0ABW4GTY3</accession>
<proteinExistence type="predicted"/>
<protein>
    <recommendedName>
        <fullName evidence="3">Integrase</fullName>
    </recommendedName>
</protein>
<reference evidence="2" key="1">
    <citation type="journal article" date="2019" name="Int. J. Syst. Evol. Microbiol.">
        <title>The Global Catalogue of Microorganisms (GCM) 10K type strain sequencing project: providing services to taxonomists for standard genome sequencing and annotation.</title>
        <authorList>
            <consortium name="The Broad Institute Genomics Platform"/>
            <consortium name="The Broad Institute Genome Sequencing Center for Infectious Disease"/>
            <person name="Wu L."/>
            <person name="Ma J."/>
        </authorList>
    </citation>
    <scope>NUCLEOTIDE SEQUENCE [LARGE SCALE GENOMIC DNA]</scope>
    <source>
        <strain evidence="2">CGMCC 1.15399</strain>
    </source>
</reference>
<evidence type="ECO:0000313" key="2">
    <source>
        <dbReference type="Proteomes" id="UP001597097"/>
    </source>
</evidence>
<dbReference type="Proteomes" id="UP001597097">
    <property type="component" value="Unassembled WGS sequence"/>
</dbReference>
<evidence type="ECO:0008006" key="3">
    <source>
        <dbReference type="Google" id="ProtNLM"/>
    </source>
</evidence>
<gene>
    <name evidence="1" type="ORF">ACFSJ0_53775</name>
</gene>
<name>A0ABW4GTY3_9ACTN</name>
<sequence length="91" mass="10252">MLRAEHTVYVRARLDEQVVIDPRSGEHRPWSPTYRNKHLTALRQVIKIAWRLGRVTAEECDRAAGVRPFKGVPLSAGEQLTPARVGALLVI</sequence>
<keyword evidence="2" id="KW-1185">Reference proteome</keyword>